<evidence type="ECO:0000256" key="13">
    <source>
        <dbReference type="ARBA" id="ARBA00022777"/>
    </source>
</evidence>
<comment type="catalytic activity">
    <reaction evidence="2">
        <text>adenosylcob(III)inamide phosphate + GTP + H(+) = adenosylcob(III)inamide-GDP + diphosphate</text>
        <dbReference type="Rhea" id="RHEA:22712"/>
        <dbReference type="ChEBI" id="CHEBI:15378"/>
        <dbReference type="ChEBI" id="CHEBI:33019"/>
        <dbReference type="ChEBI" id="CHEBI:37565"/>
        <dbReference type="ChEBI" id="CHEBI:58502"/>
        <dbReference type="ChEBI" id="CHEBI:60487"/>
        <dbReference type="EC" id="2.7.7.62"/>
    </reaction>
</comment>
<evidence type="ECO:0000256" key="17">
    <source>
        <dbReference type="ARBA" id="ARBA00030571"/>
    </source>
</evidence>
<evidence type="ECO:0000256" key="1">
    <source>
        <dbReference type="ARBA" id="ARBA00000312"/>
    </source>
</evidence>
<evidence type="ECO:0000256" key="14">
    <source>
        <dbReference type="ARBA" id="ARBA00022840"/>
    </source>
</evidence>
<dbReference type="InterPro" id="IPR027417">
    <property type="entry name" value="P-loop_NTPase"/>
</dbReference>
<evidence type="ECO:0000313" key="20">
    <source>
        <dbReference type="EMBL" id="AIE58729.1"/>
    </source>
</evidence>
<accession>I3E3U3</accession>
<comment type="pathway">
    <text evidence="5">Cofactor biosynthesis; adenosylcobalamin biosynthesis; adenosylcobalamin from cob(II)yrinate a,c-diamide: step 6/7.</text>
</comment>
<evidence type="ECO:0000256" key="6">
    <source>
        <dbReference type="ARBA" id="ARBA00005159"/>
    </source>
</evidence>
<dbReference type="eggNOG" id="COG2087">
    <property type="taxonomic scope" value="Bacteria"/>
</dbReference>
<evidence type="ECO:0000256" key="16">
    <source>
        <dbReference type="ARBA" id="ARBA00029570"/>
    </source>
</evidence>
<evidence type="ECO:0000256" key="12">
    <source>
        <dbReference type="ARBA" id="ARBA00022741"/>
    </source>
</evidence>
<keyword evidence="13" id="KW-0418">Kinase</keyword>
<evidence type="ECO:0000256" key="10">
    <source>
        <dbReference type="ARBA" id="ARBA00022573"/>
    </source>
</evidence>
<dbReference type="PANTHER" id="PTHR34848:SF1">
    <property type="entry name" value="BIFUNCTIONAL ADENOSYLCOBALAMIN BIOSYNTHESIS PROTEIN COBU"/>
    <property type="match status" value="1"/>
</dbReference>
<dbReference type="Gene3D" id="3.40.50.300">
    <property type="entry name" value="P-loop containing nucleotide triphosphate hydrolases"/>
    <property type="match status" value="1"/>
</dbReference>
<evidence type="ECO:0000256" key="9">
    <source>
        <dbReference type="ARBA" id="ARBA00012523"/>
    </source>
</evidence>
<feature type="binding site" evidence="19">
    <location>
        <position position="92"/>
    </location>
    <ligand>
        <name>GTP</name>
        <dbReference type="ChEBI" id="CHEBI:37565"/>
    </ligand>
</feature>
<dbReference type="PIRSF" id="PIRSF006135">
    <property type="entry name" value="CobU"/>
    <property type="match status" value="1"/>
</dbReference>
<feature type="binding site" evidence="19">
    <location>
        <begin position="11"/>
        <end position="18"/>
    </location>
    <ligand>
        <name>GTP</name>
        <dbReference type="ChEBI" id="CHEBI:37565"/>
    </ligand>
</feature>
<dbReference type="SUPFAM" id="SSF52540">
    <property type="entry name" value="P-loop containing nucleoside triphosphate hydrolases"/>
    <property type="match status" value="1"/>
</dbReference>
<sequence length="202" mass="22934">MAHGAITFITGGVRSGKSSFAEKMAVAIAEKNGGDLYYIACGRSSDLEMSERIKRHKIYRENSSIPWNTLEFATNIQQACSYFSEHSVVLLDCLTTLLNNELFSNRESWERSDIQEEVKRSIKKGILEIQKACSHLLIVSNEVLNEQIDESLVVFTYGKILGQLHQWLVQQSSTAYLLEAGIPRLMKGEQAHERHYDSRDSF</sequence>
<evidence type="ECO:0000256" key="4">
    <source>
        <dbReference type="ARBA" id="ARBA00003889"/>
    </source>
</evidence>
<dbReference type="EC" id="2.7.1.156" evidence="8"/>
<gene>
    <name evidence="20" type="primary">cobU</name>
    <name evidence="20" type="ORF">BMMGA3_01195</name>
</gene>
<dbReference type="UniPathway" id="UPA00148">
    <property type="reaction ID" value="UER00236"/>
</dbReference>
<keyword evidence="14" id="KW-0067">ATP-binding</keyword>
<evidence type="ECO:0000256" key="8">
    <source>
        <dbReference type="ARBA" id="ARBA00012016"/>
    </source>
</evidence>
<comment type="catalytic activity">
    <reaction evidence="3">
        <text>adenosylcob(III)inamide + GTP = adenosylcob(III)inamide phosphate + GDP + H(+)</text>
        <dbReference type="Rhea" id="RHEA:15765"/>
        <dbReference type="ChEBI" id="CHEBI:2480"/>
        <dbReference type="ChEBI" id="CHEBI:15378"/>
        <dbReference type="ChEBI" id="CHEBI:37565"/>
        <dbReference type="ChEBI" id="CHEBI:58189"/>
        <dbReference type="ChEBI" id="CHEBI:58502"/>
        <dbReference type="EC" id="2.7.1.156"/>
    </reaction>
</comment>
<keyword evidence="15 19" id="KW-0342">GTP-binding</keyword>
<keyword evidence="11" id="KW-0808">Transferase</keyword>
<evidence type="ECO:0000256" key="5">
    <source>
        <dbReference type="ARBA" id="ARBA00004692"/>
    </source>
</evidence>
<dbReference type="EMBL" id="CP007739">
    <property type="protein sequence ID" value="AIE58729.1"/>
    <property type="molecule type" value="Genomic_DNA"/>
</dbReference>
<dbReference type="InterPro" id="IPR003203">
    <property type="entry name" value="CobU/CobP"/>
</dbReference>
<dbReference type="GO" id="GO:0043752">
    <property type="term" value="F:adenosylcobinamide kinase activity"/>
    <property type="evidence" value="ECO:0007669"/>
    <property type="project" value="UniProtKB-EC"/>
</dbReference>
<dbReference type="RefSeq" id="WP_003348471.1">
    <property type="nucleotide sequence ID" value="NZ_ADWW01000003.1"/>
</dbReference>
<evidence type="ECO:0000256" key="15">
    <source>
        <dbReference type="ARBA" id="ARBA00023134"/>
    </source>
</evidence>
<dbReference type="PANTHER" id="PTHR34848">
    <property type="match status" value="1"/>
</dbReference>
<feature type="binding site" evidence="19">
    <location>
        <position position="71"/>
    </location>
    <ligand>
        <name>GTP</name>
        <dbReference type="ChEBI" id="CHEBI:37565"/>
    </ligand>
</feature>
<protein>
    <recommendedName>
        <fullName evidence="16">Adenosylcobinamide kinase</fullName>
        <ecNumber evidence="8">2.7.1.156</ecNumber>
        <ecNumber evidence="9">2.7.7.62</ecNumber>
    </recommendedName>
    <alternativeName>
        <fullName evidence="17">Adenosylcobinamide-phosphate guanylyltransferase</fullName>
    </alternativeName>
</protein>
<proteinExistence type="inferred from homology"/>
<dbReference type="Proteomes" id="UP000027602">
    <property type="component" value="Chromosome"/>
</dbReference>
<evidence type="ECO:0000313" key="21">
    <source>
        <dbReference type="Proteomes" id="UP000027602"/>
    </source>
</evidence>
<dbReference type="OrthoDB" id="9799422at2"/>
<feature type="binding site" evidence="19">
    <location>
        <begin position="57"/>
        <end position="60"/>
    </location>
    <ligand>
        <name>GTP</name>
        <dbReference type="ChEBI" id="CHEBI:37565"/>
    </ligand>
</feature>
<comment type="similarity">
    <text evidence="7">Belongs to the CobU/CobP family.</text>
</comment>
<evidence type="ECO:0000256" key="18">
    <source>
        <dbReference type="PIRSR" id="PIRSR006135-1"/>
    </source>
</evidence>
<keyword evidence="21" id="KW-1185">Reference proteome</keyword>
<evidence type="ECO:0000256" key="3">
    <source>
        <dbReference type="ARBA" id="ARBA00001522"/>
    </source>
</evidence>
<feature type="binding site" evidence="19">
    <location>
        <begin position="40"/>
        <end position="42"/>
    </location>
    <ligand>
        <name>GTP</name>
        <dbReference type="ChEBI" id="CHEBI:37565"/>
    </ligand>
</feature>
<dbReference type="GO" id="GO:0009236">
    <property type="term" value="P:cobalamin biosynthetic process"/>
    <property type="evidence" value="ECO:0007669"/>
    <property type="project" value="UniProtKB-UniPathway"/>
</dbReference>
<dbReference type="HOGENOM" id="CLU_094161_1_1_9"/>
<name>I3E3U3_BACMM</name>
<dbReference type="KEGG" id="bmet:BMMGA3_01195"/>
<dbReference type="CDD" id="cd00544">
    <property type="entry name" value="CobU"/>
    <property type="match status" value="1"/>
</dbReference>
<comment type="catalytic activity">
    <reaction evidence="1">
        <text>adenosylcob(III)inamide + ATP = adenosylcob(III)inamide phosphate + ADP + H(+)</text>
        <dbReference type="Rhea" id="RHEA:15769"/>
        <dbReference type="ChEBI" id="CHEBI:2480"/>
        <dbReference type="ChEBI" id="CHEBI:15378"/>
        <dbReference type="ChEBI" id="CHEBI:30616"/>
        <dbReference type="ChEBI" id="CHEBI:58502"/>
        <dbReference type="ChEBI" id="CHEBI:456216"/>
        <dbReference type="EC" id="2.7.1.156"/>
    </reaction>
</comment>
<organism evidence="20 21">
    <name type="scientific">Bacillus methanolicus (strain MGA3 / ATCC 53907)</name>
    <dbReference type="NCBI Taxonomy" id="796606"/>
    <lineage>
        <taxon>Bacteria</taxon>
        <taxon>Bacillati</taxon>
        <taxon>Bacillota</taxon>
        <taxon>Bacilli</taxon>
        <taxon>Bacillales</taxon>
        <taxon>Bacillaceae</taxon>
        <taxon>Bacillus</taxon>
    </lineage>
</organism>
<comment type="pathway">
    <text evidence="6">Cofactor biosynthesis; adenosylcobalamin biosynthesis; adenosylcobalamin from cob(II)yrinate a,c-diamide: step 5/7.</text>
</comment>
<dbReference type="AlphaFoldDB" id="I3E3U3"/>
<dbReference type="EC" id="2.7.7.62" evidence="9"/>
<evidence type="ECO:0000256" key="2">
    <source>
        <dbReference type="ARBA" id="ARBA00000711"/>
    </source>
</evidence>
<dbReference type="STRING" id="796606.BMMGA3_01195"/>
<comment type="function">
    <text evidence="4">Catalyzes ATP-dependent phosphorylation of adenosylcobinamide and addition of GMP to adenosylcobinamide phosphate.</text>
</comment>
<dbReference type="GO" id="GO:0005525">
    <property type="term" value="F:GTP binding"/>
    <property type="evidence" value="ECO:0007669"/>
    <property type="project" value="UniProtKB-KW"/>
</dbReference>
<keyword evidence="12 19" id="KW-0547">Nucleotide-binding</keyword>
<keyword evidence="10" id="KW-0169">Cobalamin biosynthesis</keyword>
<dbReference type="Pfam" id="PF02283">
    <property type="entry name" value="CobU"/>
    <property type="match status" value="1"/>
</dbReference>
<reference evidence="20 21" key="1">
    <citation type="journal article" date="2015" name="BMC Genomics">
        <title>Transcriptome analysis of thermophilic methylotrophic Bacillus methanolicus MGA3 using RNA-sequencing provides detailed insights into its previously uncharted transcriptional landscape.</title>
        <authorList>
            <person name="Irla M."/>
            <person name="Neshat A."/>
            <person name="Brautaset T."/>
            <person name="Ruckert C."/>
            <person name="Kalinowski J."/>
            <person name="Wendisch V.F."/>
        </authorList>
    </citation>
    <scope>NUCLEOTIDE SEQUENCE [LARGE SCALE GENOMIC DNA]</scope>
    <source>
        <strain evidence="21">MGA3 / ATCC 53907</strain>
    </source>
</reference>
<evidence type="ECO:0000256" key="19">
    <source>
        <dbReference type="PIRSR" id="PIRSR006135-2"/>
    </source>
</evidence>
<feature type="active site" description="GMP-histidine intermediate" evidence="18">
    <location>
        <position position="56"/>
    </location>
</feature>
<dbReference type="GO" id="GO:0008820">
    <property type="term" value="F:cobinamide phosphate guanylyltransferase activity"/>
    <property type="evidence" value="ECO:0007669"/>
    <property type="project" value="UniProtKB-EC"/>
</dbReference>
<evidence type="ECO:0000256" key="7">
    <source>
        <dbReference type="ARBA" id="ARBA00007490"/>
    </source>
</evidence>
<evidence type="ECO:0000256" key="11">
    <source>
        <dbReference type="ARBA" id="ARBA00022679"/>
    </source>
</evidence>
<dbReference type="GO" id="GO:0005524">
    <property type="term" value="F:ATP binding"/>
    <property type="evidence" value="ECO:0007669"/>
    <property type="project" value="UniProtKB-KW"/>
</dbReference>